<accession>A0A4R8QAB1</accession>
<reference evidence="2 3" key="1">
    <citation type="submission" date="2018-11" db="EMBL/GenBank/DDBJ databases">
        <title>Genome sequence and assembly of Colletotrichum spinosum.</title>
        <authorList>
            <person name="Gan P."/>
            <person name="Shirasu K."/>
        </authorList>
    </citation>
    <scope>NUCLEOTIDE SEQUENCE [LARGE SCALE GENOMIC DNA]</scope>
    <source>
        <strain evidence="2 3">CBS 515.97</strain>
    </source>
</reference>
<sequence>MCVYIYTLHNDCSHKQQQNVFKCQAARGYSFASPGDMTLDHTVHLPAQIPKQRPLPKCDGKMKTAIRPVPGRCRACAREERQTKETSAGAQSIKDDSMTTQDGTTAAGVRKSVMGLQQLVAATKPLDLDE</sequence>
<evidence type="ECO:0000256" key="1">
    <source>
        <dbReference type="SAM" id="MobiDB-lite"/>
    </source>
</evidence>
<organism evidence="2 3">
    <name type="scientific">Colletotrichum spinosum</name>
    <dbReference type="NCBI Taxonomy" id="1347390"/>
    <lineage>
        <taxon>Eukaryota</taxon>
        <taxon>Fungi</taxon>
        <taxon>Dikarya</taxon>
        <taxon>Ascomycota</taxon>
        <taxon>Pezizomycotina</taxon>
        <taxon>Sordariomycetes</taxon>
        <taxon>Hypocreomycetidae</taxon>
        <taxon>Glomerellales</taxon>
        <taxon>Glomerellaceae</taxon>
        <taxon>Colletotrichum</taxon>
        <taxon>Colletotrichum orbiculare species complex</taxon>
    </lineage>
</organism>
<proteinExistence type="predicted"/>
<evidence type="ECO:0000313" key="3">
    <source>
        <dbReference type="Proteomes" id="UP000295083"/>
    </source>
</evidence>
<name>A0A4R8QAB1_9PEZI</name>
<comment type="caution">
    <text evidence="2">The sequence shown here is derived from an EMBL/GenBank/DDBJ whole genome shotgun (WGS) entry which is preliminary data.</text>
</comment>
<dbReference type="Proteomes" id="UP000295083">
    <property type="component" value="Unassembled WGS sequence"/>
</dbReference>
<feature type="region of interest" description="Disordered" evidence="1">
    <location>
        <begin position="78"/>
        <end position="110"/>
    </location>
</feature>
<dbReference type="EMBL" id="QAPG01000073">
    <property type="protein sequence ID" value="TDZ32744.1"/>
    <property type="molecule type" value="Genomic_DNA"/>
</dbReference>
<evidence type="ECO:0000313" key="2">
    <source>
        <dbReference type="EMBL" id="TDZ32744.1"/>
    </source>
</evidence>
<keyword evidence="3" id="KW-1185">Reference proteome</keyword>
<dbReference type="AlphaFoldDB" id="A0A4R8QAB1"/>
<protein>
    <submittedName>
        <fullName evidence="2">Uncharacterized protein</fullName>
    </submittedName>
</protein>
<gene>
    <name evidence="2" type="ORF">C8035_v011775</name>
</gene>